<comment type="caution">
    <text evidence="2">The sequence shown here is derived from an EMBL/GenBank/DDBJ whole genome shotgun (WGS) entry which is preliminary data.</text>
</comment>
<organism evidence="2 3">
    <name type="scientific">Nocardioides agri</name>
    <dbReference type="NCBI Taxonomy" id="2682843"/>
    <lineage>
        <taxon>Bacteria</taxon>
        <taxon>Bacillati</taxon>
        <taxon>Actinomycetota</taxon>
        <taxon>Actinomycetes</taxon>
        <taxon>Propionibacteriales</taxon>
        <taxon>Nocardioidaceae</taxon>
        <taxon>Nocardioides</taxon>
    </lineage>
</organism>
<name>A0A6L6XQT0_9ACTN</name>
<dbReference type="InterPro" id="IPR050834">
    <property type="entry name" value="Glycosyltransf_2"/>
</dbReference>
<dbReference type="Gene3D" id="3.90.550.10">
    <property type="entry name" value="Spore Coat Polysaccharide Biosynthesis Protein SpsA, Chain A"/>
    <property type="match status" value="1"/>
</dbReference>
<dbReference type="AlphaFoldDB" id="A0A6L6XQT0"/>
<reference evidence="2 3" key="1">
    <citation type="submission" date="2019-12" db="EMBL/GenBank/DDBJ databases">
        <authorList>
            <person name="Huq M.A."/>
        </authorList>
    </citation>
    <scope>NUCLEOTIDE SEQUENCE [LARGE SCALE GENOMIC DNA]</scope>
    <source>
        <strain evidence="2 3">MAH-18</strain>
    </source>
</reference>
<evidence type="ECO:0000313" key="3">
    <source>
        <dbReference type="Proteomes" id="UP000473525"/>
    </source>
</evidence>
<sequence length="536" mass="58580">MERGYAVADGVTLRLELRDGYEQVLRDRTAELWLRSLAEVAESRRLLISAASELTSEVREVLTTLSSAHGVELVNAPEDGDVVVLADAADLPVPHAVAGLVATVAEGEVADARTVPVGVPASGTPAGACVALTERTWTELGRPTGSAFRTAVHAARIPVRVAAASVFHDVRLDADGTVVDPPAPSPDGAGNAEGDPSSPFLSIVTRTQGFRLSPLAETLTCLAAQTVRDFEVLVMCHRVAPEARAGVAALVDAQPAWLRERIRLLDVERPGRSAPLNEGFTAAAGRYIAGLDDDNVVLSHWVETFRDLAERSPGRVLRVGIVCQDMLPVQHLDGSPLHLVAKGAPYVEWPTEFSIVDHLHGNFTEFMTVAFPRSVVHELGHRFDEELSTTEDWEFIVRAVVAVGLANEPERTCVYRTWSVGTSRAEHSHEEWDRARERVLRSFDGLTITLPPGSAHRVAEMQAEIARLTNEVARLRRDQSAEQVGRLQHAHDQAVRERDAYLEEVGFLWVRVRELEEENRALGAPADQPRPGRRGR</sequence>
<feature type="region of interest" description="Disordered" evidence="1">
    <location>
        <begin position="177"/>
        <end position="198"/>
    </location>
</feature>
<dbReference type="CDD" id="cd00761">
    <property type="entry name" value="Glyco_tranf_GTA_type"/>
    <property type="match status" value="1"/>
</dbReference>
<accession>A0A6L6XQT0</accession>
<dbReference type="Pfam" id="PF13641">
    <property type="entry name" value="Glyco_tranf_2_3"/>
    <property type="match status" value="1"/>
</dbReference>
<evidence type="ECO:0000313" key="2">
    <source>
        <dbReference type="EMBL" id="MVQ49731.1"/>
    </source>
</evidence>
<dbReference type="PANTHER" id="PTHR43685">
    <property type="entry name" value="GLYCOSYLTRANSFERASE"/>
    <property type="match status" value="1"/>
</dbReference>
<keyword evidence="3" id="KW-1185">Reference proteome</keyword>
<gene>
    <name evidence="2" type="ORF">GON03_11110</name>
</gene>
<evidence type="ECO:0000256" key="1">
    <source>
        <dbReference type="SAM" id="MobiDB-lite"/>
    </source>
</evidence>
<dbReference type="Proteomes" id="UP000473525">
    <property type="component" value="Unassembled WGS sequence"/>
</dbReference>
<dbReference type="EMBL" id="WSEK01000004">
    <property type="protein sequence ID" value="MVQ49731.1"/>
    <property type="molecule type" value="Genomic_DNA"/>
</dbReference>
<dbReference type="PANTHER" id="PTHR43685:SF2">
    <property type="entry name" value="GLYCOSYLTRANSFERASE 2-LIKE DOMAIN-CONTAINING PROTEIN"/>
    <property type="match status" value="1"/>
</dbReference>
<dbReference type="GO" id="GO:0016740">
    <property type="term" value="F:transferase activity"/>
    <property type="evidence" value="ECO:0007669"/>
    <property type="project" value="UniProtKB-KW"/>
</dbReference>
<dbReference type="InterPro" id="IPR029044">
    <property type="entry name" value="Nucleotide-diphossugar_trans"/>
</dbReference>
<proteinExistence type="predicted"/>
<protein>
    <submittedName>
        <fullName evidence="2">Glycosyltransferase</fullName>
    </submittedName>
</protein>
<dbReference type="SUPFAM" id="SSF53448">
    <property type="entry name" value="Nucleotide-diphospho-sugar transferases"/>
    <property type="match status" value="1"/>
</dbReference>
<keyword evidence="2" id="KW-0808">Transferase</keyword>